<dbReference type="Proteomes" id="UP000298133">
    <property type="component" value="Unassembled WGS sequence"/>
</dbReference>
<dbReference type="AlphaFoldDB" id="A0A4Y8UFJ8"/>
<dbReference type="InterPro" id="IPR002539">
    <property type="entry name" value="MaoC-like_dom"/>
</dbReference>
<dbReference type="InterPro" id="IPR039375">
    <property type="entry name" value="NodN-like"/>
</dbReference>
<comment type="caution">
    <text evidence="2">The sequence shown here is derived from an EMBL/GenBank/DDBJ whole genome shotgun (WGS) entry which is preliminary data.</text>
</comment>
<dbReference type="CDD" id="cd03450">
    <property type="entry name" value="NodN"/>
    <property type="match status" value="1"/>
</dbReference>
<evidence type="ECO:0000313" key="3">
    <source>
        <dbReference type="Proteomes" id="UP000298133"/>
    </source>
</evidence>
<accession>A0A4Y8UFJ8</accession>
<evidence type="ECO:0000259" key="1">
    <source>
        <dbReference type="Pfam" id="PF01575"/>
    </source>
</evidence>
<dbReference type="OrthoDB" id="9801735at2"/>
<dbReference type="SUPFAM" id="SSF54637">
    <property type="entry name" value="Thioesterase/thiol ester dehydrase-isomerase"/>
    <property type="match status" value="1"/>
</dbReference>
<feature type="domain" description="MaoC-like" evidence="1">
    <location>
        <begin position="13"/>
        <end position="119"/>
    </location>
</feature>
<dbReference type="InterPro" id="IPR029069">
    <property type="entry name" value="HotDog_dom_sf"/>
</dbReference>
<keyword evidence="3" id="KW-1185">Reference proteome</keyword>
<dbReference type="EMBL" id="SPIA01000004">
    <property type="protein sequence ID" value="TFH67168.1"/>
    <property type="molecule type" value="Genomic_DNA"/>
</dbReference>
<dbReference type="PANTHER" id="PTHR42993:SF1">
    <property type="entry name" value="MAOC-LIKE DEHYDRATASE DOMAIN-CONTAINING PROTEIN"/>
    <property type="match status" value="1"/>
</dbReference>
<name>A0A4Y8UFJ8_9GAMM</name>
<organism evidence="2 3">
    <name type="scientific">Gammaproteobacteria bacterium LSUCC0057</name>
    <dbReference type="NCBI Taxonomy" id="2559237"/>
    <lineage>
        <taxon>Bacteria</taxon>
        <taxon>Pseudomonadati</taxon>
        <taxon>Pseudomonadota</taxon>
        <taxon>Gammaproteobacteria</taxon>
        <taxon>Cellvibrionales</taxon>
        <taxon>Porticoccaceae</taxon>
        <taxon>SAR92 clade</taxon>
    </lineage>
</organism>
<gene>
    <name evidence="2" type="ORF">E3W66_09060</name>
</gene>
<dbReference type="PANTHER" id="PTHR42993">
    <property type="entry name" value="MAOC-LIKE DEHYDRATASE DOMAIN-CONTAINING PROTEIN"/>
    <property type="match status" value="1"/>
</dbReference>
<reference evidence="2 3" key="1">
    <citation type="submission" date="2019-03" db="EMBL/GenBank/DDBJ databases">
        <title>Draft genome of Gammaproteobacteria bacterium LSUCC0057, a member of the SAR92 clade.</title>
        <authorList>
            <person name="Lanclos V.C."/>
            <person name="Doiron C."/>
            <person name="Henson M.W."/>
            <person name="Thrash J.C."/>
        </authorList>
    </citation>
    <scope>NUCLEOTIDE SEQUENCE [LARGE SCALE GENOMIC DNA]</scope>
    <source>
        <strain evidence="2 3">LSUCC0057</strain>
    </source>
</reference>
<protein>
    <submittedName>
        <fullName evidence="2">MaoC family dehydratase</fullName>
    </submittedName>
</protein>
<dbReference type="Gene3D" id="3.10.129.10">
    <property type="entry name" value="Hotdog Thioesterase"/>
    <property type="match status" value="1"/>
</dbReference>
<sequence>MQQPIAASQLRNYIGHQAEPTPWHTVNQAQINQFADATLDHQFIHVDPLAAAQTPFGGTIAHGFLTLSMLSHFSESFGLNVQGAQMGVNYGFDSVRFLAPVAAGSRIRGHSKIIDVTEKKPGQFLLKSEITVEIEGAELPALVAVWLTMLMVQLS</sequence>
<evidence type="ECO:0000313" key="2">
    <source>
        <dbReference type="EMBL" id="TFH67168.1"/>
    </source>
</evidence>
<proteinExistence type="predicted"/>
<dbReference type="Pfam" id="PF01575">
    <property type="entry name" value="MaoC_dehydratas"/>
    <property type="match status" value="1"/>
</dbReference>